<evidence type="ECO:0000313" key="3">
    <source>
        <dbReference type="Proteomes" id="UP000298652"/>
    </source>
</evidence>
<name>A0A4U6T7Q3_SETVI</name>
<keyword evidence="3" id="KW-1185">Reference proteome</keyword>
<feature type="compositionally biased region" description="Gly residues" evidence="1">
    <location>
        <begin position="235"/>
        <end position="256"/>
    </location>
</feature>
<proteinExistence type="predicted"/>
<dbReference type="Proteomes" id="UP000298652">
    <property type="component" value="Chromosome 9"/>
</dbReference>
<feature type="compositionally biased region" description="Basic and acidic residues" evidence="1">
    <location>
        <begin position="46"/>
        <end position="55"/>
    </location>
</feature>
<organism evidence="2 3">
    <name type="scientific">Setaria viridis</name>
    <name type="common">Green bristlegrass</name>
    <name type="synonym">Setaria italica subsp. viridis</name>
    <dbReference type="NCBI Taxonomy" id="4556"/>
    <lineage>
        <taxon>Eukaryota</taxon>
        <taxon>Viridiplantae</taxon>
        <taxon>Streptophyta</taxon>
        <taxon>Embryophyta</taxon>
        <taxon>Tracheophyta</taxon>
        <taxon>Spermatophyta</taxon>
        <taxon>Magnoliopsida</taxon>
        <taxon>Liliopsida</taxon>
        <taxon>Poales</taxon>
        <taxon>Poaceae</taxon>
        <taxon>PACMAD clade</taxon>
        <taxon>Panicoideae</taxon>
        <taxon>Panicodae</taxon>
        <taxon>Paniceae</taxon>
        <taxon>Cenchrinae</taxon>
        <taxon>Setaria</taxon>
    </lineage>
</organism>
<feature type="compositionally biased region" description="Low complexity" evidence="1">
    <location>
        <begin position="202"/>
        <end position="211"/>
    </location>
</feature>
<dbReference type="AlphaFoldDB" id="A0A4U6T7Q3"/>
<feature type="compositionally biased region" description="Basic residues" evidence="1">
    <location>
        <begin position="155"/>
        <end position="169"/>
    </location>
</feature>
<dbReference type="EMBL" id="CM016560">
    <property type="protein sequence ID" value="TKV96873.1"/>
    <property type="molecule type" value="Genomic_DNA"/>
</dbReference>
<evidence type="ECO:0000313" key="2">
    <source>
        <dbReference type="EMBL" id="TKV96873.1"/>
    </source>
</evidence>
<dbReference type="Gramene" id="TKV96873">
    <property type="protein sequence ID" value="TKV96873"/>
    <property type="gene ID" value="SEVIR_9G458300v2"/>
</dbReference>
<feature type="region of interest" description="Disordered" evidence="1">
    <location>
        <begin position="126"/>
        <end position="266"/>
    </location>
</feature>
<evidence type="ECO:0000256" key="1">
    <source>
        <dbReference type="SAM" id="MobiDB-lite"/>
    </source>
</evidence>
<feature type="region of interest" description="Disordered" evidence="1">
    <location>
        <begin position="27"/>
        <end position="55"/>
    </location>
</feature>
<reference evidence="2" key="1">
    <citation type="submission" date="2019-03" db="EMBL/GenBank/DDBJ databases">
        <title>WGS assembly of Setaria viridis.</title>
        <authorList>
            <person name="Huang P."/>
            <person name="Jenkins J."/>
            <person name="Grimwood J."/>
            <person name="Barry K."/>
            <person name="Healey A."/>
            <person name="Mamidi S."/>
            <person name="Sreedasyam A."/>
            <person name="Shu S."/>
            <person name="Feldman M."/>
            <person name="Wu J."/>
            <person name="Yu Y."/>
            <person name="Chen C."/>
            <person name="Johnson J."/>
            <person name="Rokhsar D."/>
            <person name="Baxter I."/>
            <person name="Schmutz J."/>
            <person name="Brutnell T."/>
            <person name="Kellogg E."/>
        </authorList>
    </citation>
    <scope>NUCLEOTIDE SEQUENCE [LARGE SCALE GENOMIC DNA]</scope>
</reference>
<accession>A0A4U6T7Q3</accession>
<gene>
    <name evidence="2" type="ORF">SEVIR_9G458300v2</name>
</gene>
<protein>
    <submittedName>
        <fullName evidence="2">Uncharacterized protein</fullName>
    </submittedName>
</protein>
<feature type="compositionally biased region" description="Gly residues" evidence="1">
    <location>
        <begin position="138"/>
        <end position="152"/>
    </location>
</feature>
<dbReference type="OMA" id="ERREVWP"/>
<sequence>MCNLGKVGGEIGKEGFFFLSIYPEQRKRRGGAAGPGRRPGLRRRRGEAAGEDRGGRGGPILLLTLGIQERREVWPAEASGGGARMGAAHGRRQSVQVAGRGGAAGCGGGGRGVAPFYRPARGGRCRGGAGDGGRRAAYGGGRGRAGRAGGVGAAWRRRGGRHSKGRVRWRAGGGGPVVARRAEWPAGQTGRGAGAGRRHGAQLRAQGGRAAWRQRRAGGAGRGRARDGVRPDGTGVAGGATAGGAGPCVQGAGDGGVWRQEGGAPE</sequence>